<reference evidence="1 2" key="1">
    <citation type="submission" date="2007-03" db="EMBL/GenBank/DDBJ databases">
        <authorList>
            <person name="Stal L."/>
            <person name="Ferriera S."/>
            <person name="Johnson J."/>
            <person name="Kravitz S."/>
            <person name="Beeson K."/>
            <person name="Sutton G."/>
            <person name="Rogers Y.-H."/>
            <person name="Friedman R."/>
            <person name="Frazier M."/>
            <person name="Venter J.C."/>
        </authorList>
    </citation>
    <scope>NUCLEOTIDE SEQUENCE [LARGE SCALE GENOMIC DNA]</scope>
    <source>
        <strain evidence="1 2">CCY0110</strain>
    </source>
</reference>
<dbReference type="AlphaFoldDB" id="A3IH21"/>
<gene>
    <name evidence="1" type="ORF">CY0110_10322</name>
</gene>
<protein>
    <submittedName>
        <fullName evidence="1">Uncharacterized protein</fullName>
    </submittedName>
</protein>
<keyword evidence="2" id="KW-1185">Reference proteome</keyword>
<dbReference type="Proteomes" id="UP000003781">
    <property type="component" value="Unassembled WGS sequence"/>
</dbReference>
<organism evidence="1 2">
    <name type="scientific">Crocosphaera chwakensis CCY0110</name>
    <dbReference type="NCBI Taxonomy" id="391612"/>
    <lineage>
        <taxon>Bacteria</taxon>
        <taxon>Bacillati</taxon>
        <taxon>Cyanobacteriota</taxon>
        <taxon>Cyanophyceae</taxon>
        <taxon>Oscillatoriophycideae</taxon>
        <taxon>Chroococcales</taxon>
        <taxon>Aphanothecaceae</taxon>
        <taxon>Crocosphaera</taxon>
        <taxon>Crocosphaera chwakensis</taxon>
    </lineage>
</organism>
<proteinExistence type="predicted"/>
<name>A3IH21_9CHRO</name>
<comment type="caution">
    <text evidence="1">The sequence shown here is derived from an EMBL/GenBank/DDBJ whole genome shotgun (WGS) entry which is preliminary data.</text>
</comment>
<dbReference type="EMBL" id="AAXW01000001">
    <property type="protein sequence ID" value="EAZ94263.1"/>
    <property type="molecule type" value="Genomic_DNA"/>
</dbReference>
<evidence type="ECO:0000313" key="2">
    <source>
        <dbReference type="Proteomes" id="UP000003781"/>
    </source>
</evidence>
<sequence>MTVISINFRGSIKRELINNMRGTFQQQDWIAPPALRVDGNYENNLKYFNESDQSIAQEIKQKTEQFLAKKKCNKNTINLDKKTNSNREEGQIEIWIHSSCELKE</sequence>
<dbReference type="RefSeq" id="WP_008272603.1">
    <property type="nucleotide sequence ID" value="NZ_AAXW01000001.1"/>
</dbReference>
<accession>A3IH21</accession>
<evidence type="ECO:0000313" key="1">
    <source>
        <dbReference type="EMBL" id="EAZ94263.1"/>
    </source>
</evidence>